<dbReference type="EMBL" id="JAWWNJ010000151">
    <property type="protein sequence ID" value="KAK6981336.1"/>
    <property type="molecule type" value="Genomic_DNA"/>
</dbReference>
<organism evidence="1 2">
    <name type="scientific">Favolaschia claudopus</name>
    <dbReference type="NCBI Taxonomy" id="2862362"/>
    <lineage>
        <taxon>Eukaryota</taxon>
        <taxon>Fungi</taxon>
        <taxon>Dikarya</taxon>
        <taxon>Basidiomycota</taxon>
        <taxon>Agaricomycotina</taxon>
        <taxon>Agaricomycetes</taxon>
        <taxon>Agaricomycetidae</taxon>
        <taxon>Agaricales</taxon>
        <taxon>Marasmiineae</taxon>
        <taxon>Mycenaceae</taxon>
        <taxon>Favolaschia</taxon>
    </lineage>
</organism>
<protein>
    <submittedName>
        <fullName evidence="1">Uncharacterized protein</fullName>
    </submittedName>
</protein>
<proteinExistence type="predicted"/>
<keyword evidence="2" id="KW-1185">Reference proteome</keyword>
<comment type="caution">
    <text evidence="1">The sequence shown here is derived from an EMBL/GenBank/DDBJ whole genome shotgun (WGS) entry which is preliminary data.</text>
</comment>
<feature type="non-terminal residue" evidence="1">
    <location>
        <position position="1"/>
    </location>
</feature>
<evidence type="ECO:0000313" key="1">
    <source>
        <dbReference type="EMBL" id="KAK6981336.1"/>
    </source>
</evidence>
<dbReference type="Proteomes" id="UP001362999">
    <property type="component" value="Unassembled WGS sequence"/>
</dbReference>
<sequence length="96" mass="11030">IETICAGSERQNQLRILRKLATGANVMRPSNHVLPMFEEMHFDDIVFGVFPFLTTPLDPMFFCTSWTSSENLLNLIVQMLEVRISSLRECVHPQYG</sequence>
<name>A0AAV9ZGK1_9AGAR</name>
<evidence type="ECO:0000313" key="2">
    <source>
        <dbReference type="Proteomes" id="UP001362999"/>
    </source>
</evidence>
<dbReference type="AlphaFoldDB" id="A0AAV9ZGK1"/>
<reference evidence="1 2" key="1">
    <citation type="journal article" date="2024" name="J Genomics">
        <title>Draft genome sequencing and assembly of Favolaschia claudopus CIRM-BRFM 2984 isolated from oak limbs.</title>
        <authorList>
            <person name="Navarro D."/>
            <person name="Drula E."/>
            <person name="Chaduli D."/>
            <person name="Cazenave R."/>
            <person name="Ahrendt S."/>
            <person name="Wang J."/>
            <person name="Lipzen A."/>
            <person name="Daum C."/>
            <person name="Barry K."/>
            <person name="Grigoriev I.V."/>
            <person name="Favel A."/>
            <person name="Rosso M.N."/>
            <person name="Martin F."/>
        </authorList>
    </citation>
    <scope>NUCLEOTIDE SEQUENCE [LARGE SCALE GENOMIC DNA]</scope>
    <source>
        <strain evidence="1 2">CIRM-BRFM 2984</strain>
    </source>
</reference>
<accession>A0AAV9ZGK1</accession>
<gene>
    <name evidence="1" type="ORF">R3P38DRAFT_2578554</name>
</gene>